<evidence type="ECO:0000256" key="1">
    <source>
        <dbReference type="SAM" id="Phobius"/>
    </source>
</evidence>
<evidence type="ECO:0000313" key="3">
    <source>
        <dbReference type="Proteomes" id="UP000828251"/>
    </source>
</evidence>
<accession>A0A9D3VE86</accession>
<evidence type="ECO:0000313" key="2">
    <source>
        <dbReference type="EMBL" id="KAH1080344.1"/>
    </source>
</evidence>
<keyword evidence="1" id="KW-0472">Membrane</keyword>
<proteinExistence type="predicted"/>
<keyword evidence="1" id="KW-0812">Transmembrane</keyword>
<dbReference type="AlphaFoldDB" id="A0A9D3VE86"/>
<reference evidence="2 3" key="1">
    <citation type="journal article" date="2021" name="Plant Biotechnol. J.">
        <title>Multi-omics assisted identification of the key and species-specific regulatory components of drought-tolerant mechanisms in Gossypium stocksii.</title>
        <authorList>
            <person name="Yu D."/>
            <person name="Ke L."/>
            <person name="Zhang D."/>
            <person name="Wu Y."/>
            <person name="Sun Y."/>
            <person name="Mei J."/>
            <person name="Sun J."/>
            <person name="Sun Y."/>
        </authorList>
    </citation>
    <scope>NUCLEOTIDE SEQUENCE [LARGE SCALE GENOMIC DNA]</scope>
    <source>
        <strain evidence="3">cv. E1</strain>
        <tissue evidence="2">Leaf</tissue>
    </source>
</reference>
<dbReference type="EMBL" id="JAIQCV010000007">
    <property type="protein sequence ID" value="KAH1080344.1"/>
    <property type="molecule type" value="Genomic_DNA"/>
</dbReference>
<dbReference type="Proteomes" id="UP000828251">
    <property type="component" value="Unassembled WGS sequence"/>
</dbReference>
<feature type="transmembrane region" description="Helical" evidence="1">
    <location>
        <begin position="96"/>
        <end position="116"/>
    </location>
</feature>
<protein>
    <submittedName>
        <fullName evidence="2">Uncharacterized protein</fullName>
    </submittedName>
</protein>
<keyword evidence="1" id="KW-1133">Transmembrane helix</keyword>
<comment type="caution">
    <text evidence="2">The sequence shown here is derived from an EMBL/GenBank/DDBJ whole genome shotgun (WGS) entry which is preliminary data.</text>
</comment>
<keyword evidence="3" id="KW-1185">Reference proteome</keyword>
<organism evidence="2 3">
    <name type="scientific">Gossypium stocksii</name>
    <dbReference type="NCBI Taxonomy" id="47602"/>
    <lineage>
        <taxon>Eukaryota</taxon>
        <taxon>Viridiplantae</taxon>
        <taxon>Streptophyta</taxon>
        <taxon>Embryophyta</taxon>
        <taxon>Tracheophyta</taxon>
        <taxon>Spermatophyta</taxon>
        <taxon>Magnoliopsida</taxon>
        <taxon>eudicotyledons</taxon>
        <taxon>Gunneridae</taxon>
        <taxon>Pentapetalae</taxon>
        <taxon>rosids</taxon>
        <taxon>malvids</taxon>
        <taxon>Malvales</taxon>
        <taxon>Malvaceae</taxon>
        <taxon>Malvoideae</taxon>
        <taxon>Gossypium</taxon>
    </lineage>
</organism>
<sequence length="127" mass="14525">MTSVYVLGLSPLGYIQFFYKSFLRRSYSRTHSIGATEGKRFNHLVPRFLLPLMTALNQYPLQIPFTYQVFAGFQTPPYSLVHCNIGNGLGKCLCCLTSGFVLLFHFISFKLVLFLFPAKFQIRVLIS</sequence>
<name>A0A9D3VE86_9ROSI</name>
<gene>
    <name evidence="2" type="ORF">J1N35_020105</name>
</gene>